<keyword evidence="8" id="KW-1185">Reference proteome</keyword>
<organism evidence="7 8">
    <name type="scientific">Pseudonocardia kunmingensis</name>
    <dbReference type="NCBI Taxonomy" id="630975"/>
    <lineage>
        <taxon>Bacteria</taxon>
        <taxon>Bacillati</taxon>
        <taxon>Actinomycetota</taxon>
        <taxon>Actinomycetes</taxon>
        <taxon>Pseudonocardiales</taxon>
        <taxon>Pseudonocardiaceae</taxon>
        <taxon>Pseudonocardia</taxon>
    </lineage>
</organism>
<feature type="transmembrane region" description="Helical" evidence="6">
    <location>
        <begin position="284"/>
        <end position="304"/>
    </location>
</feature>
<evidence type="ECO:0000256" key="1">
    <source>
        <dbReference type="ARBA" id="ARBA00004651"/>
    </source>
</evidence>
<keyword evidence="3 6" id="KW-0812">Transmembrane</keyword>
<feature type="transmembrane region" description="Helical" evidence="6">
    <location>
        <begin position="325"/>
        <end position="344"/>
    </location>
</feature>
<feature type="transmembrane region" description="Helical" evidence="6">
    <location>
        <begin position="103"/>
        <end position="127"/>
    </location>
</feature>
<feature type="transmembrane region" description="Helical" evidence="6">
    <location>
        <begin position="35"/>
        <end position="59"/>
    </location>
</feature>
<keyword evidence="5 6" id="KW-0472">Membrane</keyword>
<name>A0A543DKW4_9PSEU</name>
<feature type="transmembrane region" description="Helical" evidence="6">
    <location>
        <begin position="147"/>
        <end position="167"/>
    </location>
</feature>
<dbReference type="GO" id="GO:0005886">
    <property type="term" value="C:plasma membrane"/>
    <property type="evidence" value="ECO:0007669"/>
    <property type="project" value="UniProtKB-SubCell"/>
</dbReference>
<dbReference type="EMBL" id="VFPA01000003">
    <property type="protein sequence ID" value="TQM09895.1"/>
    <property type="molecule type" value="Genomic_DNA"/>
</dbReference>
<dbReference type="PANTHER" id="PTHR30250">
    <property type="entry name" value="PST FAMILY PREDICTED COLANIC ACID TRANSPORTER"/>
    <property type="match status" value="1"/>
</dbReference>
<sequence>MKSVTESAAPSHSGSPLRRAFGLFRGWRTPQHRDGLALILSTGLTSGLGLVFWILAARLYDPATVGLNSTLLSSMTLLGAAAQLNLGNAMLRFVPVAGGRTRGLVVACYAVAIAAAAVAGAVFALGSSWWSPVLHAAFGESHGESQLLAFFVVSTPVWTMFVLQDYVLPAIKRATVVPLENLVFSVLKILFLGGAAVLGMRSGIVVAWVGATALIVLVTTAWLARVLPRRSAADPVPPPFAVRDITSFIRADYAGSVFLQAAVFGLPLVVLARLGPEAAAVYGITWQIAYAFYLVVDGMGQSLVAHIAADPDRLEAARRSMISKAMLLLVPGVLVCAVVAYPVLSLFGPLYADEGGLLLVLLALSAIPNVITWSTVWAARVHRDGRILFWLPAAITTAVFGASWFLMPVLGIIGTGVAWLGVQSVAAAGVLVVSAFRSRGRRALSA</sequence>
<dbReference type="Proteomes" id="UP000315677">
    <property type="component" value="Unassembled WGS sequence"/>
</dbReference>
<dbReference type="PANTHER" id="PTHR30250:SF11">
    <property type="entry name" value="O-ANTIGEN TRANSPORTER-RELATED"/>
    <property type="match status" value="1"/>
</dbReference>
<evidence type="ECO:0000313" key="8">
    <source>
        <dbReference type="Proteomes" id="UP000315677"/>
    </source>
</evidence>
<evidence type="ECO:0000256" key="5">
    <source>
        <dbReference type="ARBA" id="ARBA00023136"/>
    </source>
</evidence>
<feature type="transmembrane region" description="Helical" evidence="6">
    <location>
        <begin position="204"/>
        <end position="224"/>
    </location>
</feature>
<evidence type="ECO:0000313" key="7">
    <source>
        <dbReference type="EMBL" id="TQM09895.1"/>
    </source>
</evidence>
<dbReference type="InterPro" id="IPR050833">
    <property type="entry name" value="Poly_Biosynth_Transport"/>
</dbReference>
<feature type="transmembrane region" description="Helical" evidence="6">
    <location>
        <begin position="356"/>
        <end position="376"/>
    </location>
</feature>
<feature type="transmembrane region" description="Helical" evidence="6">
    <location>
        <begin position="388"/>
        <end position="406"/>
    </location>
</feature>
<protein>
    <submittedName>
        <fullName evidence="7">O-antigen/teichoic acid export membrane protein</fullName>
    </submittedName>
</protein>
<feature type="transmembrane region" description="Helical" evidence="6">
    <location>
        <begin position="179"/>
        <end position="198"/>
    </location>
</feature>
<accession>A0A543DKW4</accession>
<feature type="transmembrane region" description="Helical" evidence="6">
    <location>
        <begin position="253"/>
        <end position="272"/>
    </location>
</feature>
<evidence type="ECO:0000256" key="3">
    <source>
        <dbReference type="ARBA" id="ARBA00022692"/>
    </source>
</evidence>
<gene>
    <name evidence="7" type="ORF">FB558_5671</name>
</gene>
<evidence type="ECO:0000256" key="4">
    <source>
        <dbReference type="ARBA" id="ARBA00022989"/>
    </source>
</evidence>
<reference evidence="7 8" key="1">
    <citation type="submission" date="2019-06" db="EMBL/GenBank/DDBJ databases">
        <title>Sequencing the genomes of 1000 actinobacteria strains.</title>
        <authorList>
            <person name="Klenk H.-P."/>
        </authorList>
    </citation>
    <scope>NUCLEOTIDE SEQUENCE [LARGE SCALE GENOMIC DNA]</scope>
    <source>
        <strain evidence="7 8">DSM 45301</strain>
    </source>
</reference>
<keyword evidence="2" id="KW-1003">Cell membrane</keyword>
<comment type="subcellular location">
    <subcellularLocation>
        <location evidence="1">Cell membrane</location>
        <topology evidence="1">Multi-pass membrane protein</topology>
    </subcellularLocation>
</comment>
<proteinExistence type="predicted"/>
<feature type="transmembrane region" description="Helical" evidence="6">
    <location>
        <begin position="412"/>
        <end position="436"/>
    </location>
</feature>
<dbReference type="AlphaFoldDB" id="A0A543DKW4"/>
<evidence type="ECO:0000256" key="2">
    <source>
        <dbReference type="ARBA" id="ARBA00022475"/>
    </source>
</evidence>
<keyword evidence="4 6" id="KW-1133">Transmembrane helix</keyword>
<comment type="caution">
    <text evidence="7">The sequence shown here is derived from an EMBL/GenBank/DDBJ whole genome shotgun (WGS) entry which is preliminary data.</text>
</comment>
<evidence type="ECO:0000256" key="6">
    <source>
        <dbReference type="SAM" id="Phobius"/>
    </source>
</evidence>
<feature type="transmembrane region" description="Helical" evidence="6">
    <location>
        <begin position="71"/>
        <end position="91"/>
    </location>
</feature>